<feature type="signal peptide" evidence="10">
    <location>
        <begin position="1"/>
        <end position="23"/>
    </location>
</feature>
<comment type="subcellular location">
    <subcellularLocation>
        <location evidence="1">Cell outer membrane</location>
        <topology evidence="1">Multi-pass membrane protein</topology>
    </subcellularLocation>
</comment>
<keyword evidence="6 10" id="KW-0732">Signal</keyword>
<evidence type="ECO:0000256" key="1">
    <source>
        <dbReference type="ARBA" id="ARBA00004571"/>
    </source>
</evidence>
<dbReference type="InterPro" id="IPR025949">
    <property type="entry name" value="PapC-like_C"/>
</dbReference>
<keyword evidence="8" id="KW-0998">Cell outer membrane</keyword>
<feature type="compositionally biased region" description="Low complexity" evidence="9">
    <location>
        <begin position="659"/>
        <end position="671"/>
    </location>
</feature>
<dbReference type="GO" id="GO:0009297">
    <property type="term" value="P:pilus assembly"/>
    <property type="evidence" value="ECO:0007669"/>
    <property type="project" value="InterPro"/>
</dbReference>
<organism evidence="13 14">
    <name type="scientific">Yersinia kristensenii</name>
    <dbReference type="NCBI Taxonomy" id="28152"/>
    <lineage>
        <taxon>Bacteria</taxon>
        <taxon>Pseudomonadati</taxon>
        <taxon>Pseudomonadota</taxon>
        <taxon>Gammaproteobacteria</taxon>
        <taxon>Enterobacterales</taxon>
        <taxon>Yersiniaceae</taxon>
        <taxon>Yersinia</taxon>
    </lineage>
</organism>
<evidence type="ECO:0000256" key="5">
    <source>
        <dbReference type="ARBA" id="ARBA00022692"/>
    </source>
</evidence>
<dbReference type="Pfam" id="PF13954">
    <property type="entry name" value="PapC_N"/>
    <property type="match status" value="1"/>
</dbReference>
<evidence type="ECO:0000259" key="12">
    <source>
        <dbReference type="Pfam" id="PF13954"/>
    </source>
</evidence>
<keyword evidence="3" id="KW-0813">Transport</keyword>
<evidence type="ECO:0000256" key="9">
    <source>
        <dbReference type="SAM" id="MobiDB-lite"/>
    </source>
</evidence>
<evidence type="ECO:0000256" key="2">
    <source>
        <dbReference type="ARBA" id="ARBA00008064"/>
    </source>
</evidence>
<evidence type="ECO:0000256" key="6">
    <source>
        <dbReference type="ARBA" id="ARBA00022729"/>
    </source>
</evidence>
<reference evidence="13 14" key="1">
    <citation type="submission" date="2015-03" db="EMBL/GenBank/DDBJ databases">
        <authorList>
            <person name="Murphy D."/>
        </authorList>
    </citation>
    <scope>NUCLEOTIDE SEQUENCE [LARGE SCALE GENOMIC DNA]</scope>
    <source>
        <strain evidence="13 14">FCF326</strain>
    </source>
</reference>
<comment type="similarity">
    <text evidence="2">Belongs to the fimbrial export usher family.</text>
</comment>
<dbReference type="InterPro" id="IPR037224">
    <property type="entry name" value="PapC_N_sf"/>
</dbReference>
<dbReference type="FunFam" id="2.60.40.3110:FF:000001">
    <property type="entry name" value="Putative fimbrial outer membrane usher"/>
    <property type="match status" value="1"/>
</dbReference>
<keyword evidence="7" id="KW-0472">Membrane</keyword>
<protein>
    <submittedName>
        <fullName evidence="13">Fimbrial usher protein</fullName>
    </submittedName>
</protein>
<gene>
    <name evidence="13" type="primary">fimD_2</name>
    <name evidence="13" type="ORF">ERS008491_04226</name>
</gene>
<accession>A0A0T9M598</accession>
<evidence type="ECO:0000256" key="7">
    <source>
        <dbReference type="ARBA" id="ARBA00023136"/>
    </source>
</evidence>
<dbReference type="Gene3D" id="2.60.40.2610">
    <property type="entry name" value="Outer membrane usher protein FimD, plug domain"/>
    <property type="match status" value="1"/>
</dbReference>
<dbReference type="Pfam" id="PF13953">
    <property type="entry name" value="PapC_C"/>
    <property type="match status" value="1"/>
</dbReference>
<proteinExistence type="inferred from homology"/>
<dbReference type="RefSeq" id="WP_050120147.1">
    <property type="nucleotide sequence ID" value="NZ_CABHXV010000024.1"/>
</dbReference>
<dbReference type="Pfam" id="PF00577">
    <property type="entry name" value="Usher"/>
    <property type="match status" value="1"/>
</dbReference>
<sequence length="880" mass="95372">MRFAPWLPYLLTQSLLVSHSVSAADESKQDEYVFEDALLRGSSLGLGSISRFNKKDSYEAGKYQVDIYMNSKFVDRIELMFITKGDAVVPCLSVSQLLQAGVNENALENAKLEDNCLDFKTLLPASDYHFDYAKLRFDLSVPQLFVKHVPRGYVDPRNLTAGETIGFSNYNLNQYHVSYNKEGIKRSTNSSYLSLNNGINAGMWRFRQQGSLRYDATRGADWTSNRLYSQRALPSIGSEITLGETFSSGQFFSSLGFSGVALSTDDRMLPESQRGYAPVVRGIARTNAKVTVYQNNRSIYQSTVSPGPFEFNDLSATNFGGDLTVEIQEADGSISTFQVPFSSVPESLRPGYSRYNFATGQVRDLGSHEVFSELTYQRGVSNAITANTGVRIASGYQAVMLGGVFTHYIGALGLDATYSHASLPGNANSPDNSDSSNSTKQNGWMARASFSRTFEATNTTLSVAGYRYSTEGYRDLSDVLGIRAASHGKVWSSGTYQQRSRAEISLNQNLNNYGSLYLTASSQDYRNSRKRDTQLQLGYANTLWRNTSFNLAVSQQKTGGGNNETYFVDPGSGMPAANGANLLATNETVVQMSISFPLGGSPQAPYISAGAVNSRVSGASYQTSLAGVMGDDQSSSYSMDFARSEQTKENTFSGSLQKRLPSTSLSSSASRSPGYWQGSASARGAVAFHSGGVTLGPYLSDTFALIEAKGASGAKVMYGQGAKIDHFGYALVPTLTPYRYNTITLDPDGMDFNTELQDGERQIAPYAGSAVKVKFRTLSGYPLLVTVRLSDGSQVPMGAVVYSTGGTSDNKSGDTSPNLEIGMVGQASQAYLRAEHASGTLLLVWGDAANESCQLDYDLGTPNNDKQLYKLDALCVVAQH</sequence>
<evidence type="ECO:0000256" key="3">
    <source>
        <dbReference type="ARBA" id="ARBA00022448"/>
    </source>
</evidence>
<dbReference type="SUPFAM" id="SSF141729">
    <property type="entry name" value="FimD N-terminal domain-like"/>
    <property type="match status" value="1"/>
</dbReference>
<dbReference type="Gene3D" id="2.60.40.3110">
    <property type="match status" value="1"/>
</dbReference>
<name>A0A0T9M598_YERKR</name>
<keyword evidence="5" id="KW-0812">Transmembrane</keyword>
<feature type="region of interest" description="Disordered" evidence="9">
    <location>
        <begin position="642"/>
        <end position="671"/>
    </location>
</feature>
<dbReference type="InterPro" id="IPR042186">
    <property type="entry name" value="FimD_plug_dom"/>
</dbReference>
<feature type="chain" id="PRO_5006693092" evidence="10">
    <location>
        <begin position="24"/>
        <end position="880"/>
    </location>
</feature>
<dbReference type="EMBL" id="CPYI01000026">
    <property type="protein sequence ID" value="CNF60542.1"/>
    <property type="molecule type" value="Genomic_DNA"/>
</dbReference>
<evidence type="ECO:0000256" key="4">
    <source>
        <dbReference type="ARBA" id="ARBA00022452"/>
    </source>
</evidence>
<dbReference type="FunFam" id="2.60.40.2610:FF:000001">
    <property type="entry name" value="Outer membrane fimbrial usher protein"/>
    <property type="match status" value="1"/>
</dbReference>
<dbReference type="GO" id="GO:0009279">
    <property type="term" value="C:cell outer membrane"/>
    <property type="evidence" value="ECO:0007669"/>
    <property type="project" value="UniProtKB-SubCell"/>
</dbReference>
<dbReference type="PANTHER" id="PTHR30451">
    <property type="entry name" value="OUTER MEMBRANE USHER PROTEIN"/>
    <property type="match status" value="1"/>
</dbReference>
<dbReference type="Gene3D" id="3.10.20.410">
    <property type="match status" value="1"/>
</dbReference>
<dbReference type="PANTHER" id="PTHR30451:SF20">
    <property type="entry name" value="FIMBRIAE USHER"/>
    <property type="match status" value="1"/>
</dbReference>
<dbReference type="AlphaFoldDB" id="A0A0T9M598"/>
<evidence type="ECO:0000256" key="8">
    <source>
        <dbReference type="ARBA" id="ARBA00023237"/>
    </source>
</evidence>
<dbReference type="InterPro" id="IPR025885">
    <property type="entry name" value="PapC_N"/>
</dbReference>
<evidence type="ECO:0000256" key="10">
    <source>
        <dbReference type="SAM" id="SignalP"/>
    </source>
</evidence>
<evidence type="ECO:0000259" key="11">
    <source>
        <dbReference type="Pfam" id="PF13953"/>
    </source>
</evidence>
<evidence type="ECO:0000313" key="13">
    <source>
        <dbReference type="EMBL" id="CNF60542.1"/>
    </source>
</evidence>
<dbReference type="GO" id="GO:0015473">
    <property type="term" value="F:fimbrial usher porin activity"/>
    <property type="evidence" value="ECO:0007669"/>
    <property type="project" value="InterPro"/>
</dbReference>
<dbReference type="InterPro" id="IPR000015">
    <property type="entry name" value="Fimb_usher"/>
</dbReference>
<dbReference type="InterPro" id="IPR043142">
    <property type="entry name" value="PapC-like_C_sf"/>
</dbReference>
<feature type="domain" description="PapC-like C-terminal" evidence="11">
    <location>
        <begin position="784"/>
        <end position="859"/>
    </location>
</feature>
<dbReference type="Proteomes" id="UP000045824">
    <property type="component" value="Unassembled WGS sequence"/>
</dbReference>
<keyword evidence="4" id="KW-1134">Transmembrane beta strand</keyword>
<feature type="domain" description="PapC N-terminal" evidence="12">
    <location>
        <begin position="34"/>
        <end position="173"/>
    </location>
</feature>
<evidence type="ECO:0000313" key="14">
    <source>
        <dbReference type="Proteomes" id="UP000045824"/>
    </source>
</evidence>
<dbReference type="Gene3D" id="2.60.40.2070">
    <property type="match status" value="1"/>
</dbReference>